<organism evidence="6 7">
    <name type="scientific">Bradyrhizobium elkanii</name>
    <dbReference type="NCBI Taxonomy" id="29448"/>
    <lineage>
        <taxon>Bacteria</taxon>
        <taxon>Pseudomonadati</taxon>
        <taxon>Pseudomonadota</taxon>
        <taxon>Alphaproteobacteria</taxon>
        <taxon>Hyphomicrobiales</taxon>
        <taxon>Nitrobacteraceae</taxon>
        <taxon>Bradyrhizobium</taxon>
    </lineage>
</organism>
<dbReference type="Pfam" id="PF00072">
    <property type="entry name" value="Response_reg"/>
    <property type="match status" value="1"/>
</dbReference>
<dbReference type="RefSeq" id="WP_016843179.1">
    <property type="nucleotide sequence ID" value="NZ_CP126032.1"/>
</dbReference>
<dbReference type="InterPro" id="IPR050595">
    <property type="entry name" value="Bact_response_regulator"/>
</dbReference>
<evidence type="ECO:0000256" key="3">
    <source>
        <dbReference type="ARBA" id="ARBA00023163"/>
    </source>
</evidence>
<dbReference type="SMART" id="SM00448">
    <property type="entry name" value="REC"/>
    <property type="match status" value="1"/>
</dbReference>
<dbReference type="PANTHER" id="PTHR44591">
    <property type="entry name" value="STRESS RESPONSE REGULATOR PROTEIN 1"/>
    <property type="match status" value="1"/>
</dbReference>
<evidence type="ECO:0000256" key="1">
    <source>
        <dbReference type="ARBA" id="ARBA00022553"/>
    </source>
</evidence>
<evidence type="ECO:0000259" key="5">
    <source>
        <dbReference type="PROSITE" id="PS50110"/>
    </source>
</evidence>
<keyword evidence="1 4" id="KW-0597">Phosphoprotein</keyword>
<dbReference type="SUPFAM" id="SSF52172">
    <property type="entry name" value="CheY-like"/>
    <property type="match status" value="1"/>
</dbReference>
<keyword evidence="2" id="KW-0805">Transcription regulation</keyword>
<accession>A0ABV4EUR4</accession>
<dbReference type="Gene3D" id="3.40.50.2300">
    <property type="match status" value="1"/>
</dbReference>
<keyword evidence="7" id="KW-1185">Reference proteome</keyword>
<sequence length="143" mass="15588">MGAREYILAVDDDASVRETSRNMLDDLGYQAIAADNLDAALSTLSHQAIDVAIIDLAMPDVSGLNVGLELQRQQPGLPIVYCSGYPDLIEKPSKHMNDSLLLSKPFFSQELSAKLEAMLRTSRLLDSDAAPNPRGLNQYRSAP</sequence>
<dbReference type="CDD" id="cd00156">
    <property type="entry name" value="REC"/>
    <property type="match status" value="1"/>
</dbReference>
<dbReference type="Proteomes" id="UP001565471">
    <property type="component" value="Unassembled WGS sequence"/>
</dbReference>
<comment type="caution">
    <text evidence="6">The sequence shown here is derived from an EMBL/GenBank/DDBJ whole genome shotgun (WGS) entry which is preliminary data.</text>
</comment>
<dbReference type="PANTHER" id="PTHR44591:SF3">
    <property type="entry name" value="RESPONSE REGULATORY DOMAIN-CONTAINING PROTEIN"/>
    <property type="match status" value="1"/>
</dbReference>
<dbReference type="InterPro" id="IPR011006">
    <property type="entry name" value="CheY-like_superfamily"/>
</dbReference>
<feature type="domain" description="Response regulatory" evidence="5">
    <location>
        <begin position="6"/>
        <end position="119"/>
    </location>
</feature>
<proteinExistence type="predicted"/>
<evidence type="ECO:0000313" key="7">
    <source>
        <dbReference type="Proteomes" id="UP001565471"/>
    </source>
</evidence>
<dbReference type="EMBL" id="JBGBZA010000002">
    <property type="protein sequence ID" value="MEY9314908.1"/>
    <property type="molecule type" value="Genomic_DNA"/>
</dbReference>
<gene>
    <name evidence="6" type="ORF">ABIF29_001707</name>
</gene>
<dbReference type="GO" id="GO:0003677">
    <property type="term" value="F:DNA binding"/>
    <property type="evidence" value="ECO:0007669"/>
    <property type="project" value="UniProtKB-KW"/>
</dbReference>
<keyword evidence="3" id="KW-0804">Transcription</keyword>
<keyword evidence="6" id="KW-0238">DNA-binding</keyword>
<reference evidence="6 7" key="1">
    <citation type="submission" date="2024-07" db="EMBL/GenBank/DDBJ databases">
        <title>Genomic Encyclopedia of Type Strains, Phase V (KMG-V): Genome sequencing to study the core and pangenomes of soil and plant-associated prokaryotes.</title>
        <authorList>
            <person name="Whitman W."/>
        </authorList>
    </citation>
    <scope>NUCLEOTIDE SEQUENCE [LARGE SCALE GENOMIC DNA]</scope>
    <source>
        <strain evidence="6 7">USDA 415</strain>
    </source>
</reference>
<evidence type="ECO:0000256" key="2">
    <source>
        <dbReference type="ARBA" id="ARBA00023015"/>
    </source>
</evidence>
<feature type="modified residue" description="4-aspartylphosphate" evidence="4">
    <location>
        <position position="55"/>
    </location>
</feature>
<dbReference type="InterPro" id="IPR001789">
    <property type="entry name" value="Sig_transdc_resp-reg_receiver"/>
</dbReference>
<evidence type="ECO:0000256" key="4">
    <source>
        <dbReference type="PROSITE-ProRule" id="PRU00169"/>
    </source>
</evidence>
<name>A0ABV4EUR4_BRAEL</name>
<dbReference type="PROSITE" id="PS50110">
    <property type="entry name" value="RESPONSE_REGULATORY"/>
    <property type="match status" value="1"/>
</dbReference>
<protein>
    <submittedName>
        <fullName evidence="6">DNA-binding NtrC family response regulator</fullName>
    </submittedName>
</protein>
<evidence type="ECO:0000313" key="6">
    <source>
        <dbReference type="EMBL" id="MEY9314908.1"/>
    </source>
</evidence>